<name>A0A8H8U014_9HELO</name>
<gene>
    <name evidence="4" type="ORF">LHYA1_G006228</name>
</gene>
<evidence type="ECO:0000259" key="3">
    <source>
        <dbReference type="Pfam" id="PF02230"/>
    </source>
</evidence>
<keyword evidence="5" id="KW-1185">Reference proteome</keyword>
<accession>A0A8H8U014</accession>
<sequence length="231" mass="26211">MDLQGRIHVVAPTQEHTHTIILLHGRDSNASEFASEFFESQASNDQTLLEIFPTFKWVFPAAKPRMSARFQVEMSQWFDMWDVEKHVERLELQKEGLEESRSFINDVIQKEIISIPVDRIILGGISQGCATAAATSLIDGKHKLGGFIGFSSWMPFVAHTPVPHHTIPVFLAHCKDDQMVPVENGRDLRQDLERRGLIVTWKEYEDGGHWINEPQGVDDVVEFLQTVAVGH</sequence>
<dbReference type="SUPFAM" id="SSF53474">
    <property type="entry name" value="alpha/beta-Hydrolases"/>
    <property type="match status" value="1"/>
</dbReference>
<reference evidence="4 5" key="1">
    <citation type="submission" date="2018-05" db="EMBL/GenBank/DDBJ databases">
        <title>Genome sequencing and assembly of the regulated plant pathogen Lachnellula willkommii and related sister species for the development of diagnostic species identification markers.</title>
        <authorList>
            <person name="Giroux E."/>
            <person name="Bilodeau G."/>
        </authorList>
    </citation>
    <scope>NUCLEOTIDE SEQUENCE [LARGE SCALE GENOMIC DNA]</scope>
    <source>
        <strain evidence="4 5">CBS 185.66</strain>
    </source>
</reference>
<dbReference type="AlphaFoldDB" id="A0A8H8U014"/>
<dbReference type="Gene3D" id="3.40.50.1820">
    <property type="entry name" value="alpha/beta hydrolase"/>
    <property type="match status" value="1"/>
</dbReference>
<dbReference type="Proteomes" id="UP000431533">
    <property type="component" value="Unassembled WGS sequence"/>
</dbReference>
<dbReference type="PANTHER" id="PTHR10655">
    <property type="entry name" value="LYSOPHOSPHOLIPASE-RELATED"/>
    <property type="match status" value="1"/>
</dbReference>
<dbReference type="Pfam" id="PF02230">
    <property type="entry name" value="Abhydrolase_2"/>
    <property type="match status" value="1"/>
</dbReference>
<evidence type="ECO:0000313" key="5">
    <source>
        <dbReference type="Proteomes" id="UP000431533"/>
    </source>
</evidence>
<organism evidence="4 5">
    <name type="scientific">Lachnellula hyalina</name>
    <dbReference type="NCBI Taxonomy" id="1316788"/>
    <lineage>
        <taxon>Eukaryota</taxon>
        <taxon>Fungi</taxon>
        <taxon>Dikarya</taxon>
        <taxon>Ascomycota</taxon>
        <taxon>Pezizomycotina</taxon>
        <taxon>Leotiomycetes</taxon>
        <taxon>Helotiales</taxon>
        <taxon>Lachnaceae</taxon>
        <taxon>Lachnellula</taxon>
    </lineage>
</organism>
<comment type="caution">
    <text evidence="4">The sequence shown here is derived from an EMBL/GenBank/DDBJ whole genome shotgun (WGS) entry which is preliminary data.</text>
</comment>
<proteinExistence type="inferred from homology"/>
<keyword evidence="2" id="KW-0175">Coiled coil</keyword>
<comment type="similarity">
    <text evidence="1">Belongs to the AB hydrolase superfamily. AB hydrolase 2 family.</text>
</comment>
<feature type="coiled-coil region" evidence="2">
    <location>
        <begin position="80"/>
        <end position="107"/>
    </location>
</feature>
<feature type="domain" description="Phospholipase/carboxylesterase/thioesterase" evidence="3">
    <location>
        <begin position="8"/>
        <end position="227"/>
    </location>
</feature>
<dbReference type="RefSeq" id="XP_031004359.1">
    <property type="nucleotide sequence ID" value="XM_031151168.1"/>
</dbReference>
<dbReference type="GO" id="GO:0052689">
    <property type="term" value="F:carboxylic ester hydrolase activity"/>
    <property type="evidence" value="ECO:0007669"/>
    <property type="project" value="TreeGrafter"/>
</dbReference>
<dbReference type="GeneID" id="41986426"/>
<dbReference type="PANTHER" id="PTHR10655:SF63">
    <property type="entry name" value="PHOSPHOLIPASE_CARBOXYLESTERASE_THIOESTERASE DOMAIN-CONTAINING PROTEIN"/>
    <property type="match status" value="1"/>
</dbReference>
<dbReference type="InterPro" id="IPR029058">
    <property type="entry name" value="AB_hydrolase_fold"/>
</dbReference>
<dbReference type="OrthoDB" id="2418081at2759"/>
<evidence type="ECO:0000313" key="4">
    <source>
        <dbReference type="EMBL" id="TVY25571.1"/>
    </source>
</evidence>
<evidence type="ECO:0000256" key="2">
    <source>
        <dbReference type="SAM" id="Coils"/>
    </source>
</evidence>
<dbReference type="InterPro" id="IPR003140">
    <property type="entry name" value="PLipase/COase/thioEstase"/>
</dbReference>
<evidence type="ECO:0000256" key="1">
    <source>
        <dbReference type="ARBA" id="ARBA00006499"/>
    </source>
</evidence>
<dbReference type="GO" id="GO:0005737">
    <property type="term" value="C:cytoplasm"/>
    <property type="evidence" value="ECO:0007669"/>
    <property type="project" value="TreeGrafter"/>
</dbReference>
<dbReference type="InterPro" id="IPR050565">
    <property type="entry name" value="LYPA1-2/EST-like"/>
</dbReference>
<dbReference type="GO" id="GO:0008474">
    <property type="term" value="F:palmitoyl-(protein) hydrolase activity"/>
    <property type="evidence" value="ECO:0007669"/>
    <property type="project" value="TreeGrafter"/>
</dbReference>
<protein>
    <submittedName>
        <fullName evidence="4">Acyl-protein thioesterase</fullName>
    </submittedName>
</protein>
<dbReference type="EMBL" id="QGMH01000091">
    <property type="protein sequence ID" value="TVY25571.1"/>
    <property type="molecule type" value="Genomic_DNA"/>
</dbReference>